<feature type="transmembrane region" description="Helical" evidence="1">
    <location>
        <begin position="56"/>
        <end position="74"/>
    </location>
</feature>
<accession>A0A645C6Y4</accession>
<comment type="caution">
    <text evidence="2">The sequence shown here is derived from an EMBL/GenBank/DDBJ whole genome shotgun (WGS) entry which is preliminary data.</text>
</comment>
<keyword evidence="1" id="KW-1133">Transmembrane helix</keyword>
<dbReference type="AlphaFoldDB" id="A0A645C6Y4"/>
<evidence type="ECO:0000313" key="2">
    <source>
        <dbReference type="EMBL" id="MPM72751.1"/>
    </source>
</evidence>
<keyword evidence="1" id="KW-0472">Membrane</keyword>
<gene>
    <name evidence="2" type="ORF">SDC9_119727</name>
</gene>
<keyword evidence="1" id="KW-0812">Transmembrane</keyword>
<evidence type="ECO:0000256" key="1">
    <source>
        <dbReference type="SAM" id="Phobius"/>
    </source>
</evidence>
<name>A0A645C6Y4_9ZZZZ</name>
<protein>
    <submittedName>
        <fullName evidence="2">Uncharacterized protein</fullName>
    </submittedName>
</protein>
<reference evidence="2" key="1">
    <citation type="submission" date="2019-08" db="EMBL/GenBank/DDBJ databases">
        <authorList>
            <person name="Kucharzyk K."/>
            <person name="Murdoch R.W."/>
            <person name="Higgins S."/>
            <person name="Loffler F."/>
        </authorList>
    </citation>
    <scope>NUCLEOTIDE SEQUENCE</scope>
</reference>
<organism evidence="2">
    <name type="scientific">bioreactor metagenome</name>
    <dbReference type="NCBI Taxonomy" id="1076179"/>
    <lineage>
        <taxon>unclassified sequences</taxon>
        <taxon>metagenomes</taxon>
        <taxon>ecological metagenomes</taxon>
    </lineage>
</organism>
<sequence>MCGKPLLGYIIHSFATYLHFNPLAVVSHQRNMKGLIAIGFGVAYPIAQSVGMRFVYLGYGYIYVETVVQFFFLISRIKNNTHSE</sequence>
<dbReference type="EMBL" id="VSSQ01024932">
    <property type="protein sequence ID" value="MPM72751.1"/>
    <property type="molecule type" value="Genomic_DNA"/>
</dbReference>
<feature type="transmembrane region" description="Helical" evidence="1">
    <location>
        <begin position="6"/>
        <end position="27"/>
    </location>
</feature>
<feature type="transmembrane region" description="Helical" evidence="1">
    <location>
        <begin position="34"/>
        <end position="50"/>
    </location>
</feature>
<proteinExistence type="predicted"/>